<dbReference type="EMBL" id="JACAGB010000015">
    <property type="protein sequence ID" value="KAF6322531.1"/>
    <property type="molecule type" value="Genomic_DNA"/>
</dbReference>
<evidence type="ECO:0000313" key="2">
    <source>
        <dbReference type="EMBL" id="KAF6322531.1"/>
    </source>
</evidence>
<dbReference type="Proteomes" id="UP000558488">
    <property type="component" value="Unassembled WGS sequence"/>
</dbReference>
<name>A0A7J7VBY2_PIPKU</name>
<proteinExistence type="predicted"/>
<reference evidence="2 3" key="1">
    <citation type="journal article" date="2020" name="Nature">
        <title>Six reference-quality genomes reveal evolution of bat adaptations.</title>
        <authorList>
            <person name="Jebb D."/>
            <person name="Huang Z."/>
            <person name="Pippel M."/>
            <person name="Hughes G.M."/>
            <person name="Lavrichenko K."/>
            <person name="Devanna P."/>
            <person name="Winkler S."/>
            <person name="Jermiin L.S."/>
            <person name="Skirmuntt E.C."/>
            <person name="Katzourakis A."/>
            <person name="Burkitt-Gray L."/>
            <person name="Ray D.A."/>
            <person name="Sullivan K.A.M."/>
            <person name="Roscito J.G."/>
            <person name="Kirilenko B.M."/>
            <person name="Davalos L.M."/>
            <person name="Corthals A.P."/>
            <person name="Power M.L."/>
            <person name="Jones G."/>
            <person name="Ransome R.D."/>
            <person name="Dechmann D.K.N."/>
            <person name="Locatelli A.G."/>
            <person name="Puechmaille S.J."/>
            <person name="Fedrigo O."/>
            <person name="Jarvis E.D."/>
            <person name="Hiller M."/>
            <person name="Vernes S.C."/>
            <person name="Myers E.W."/>
            <person name="Teeling E.C."/>
        </authorList>
    </citation>
    <scope>NUCLEOTIDE SEQUENCE [LARGE SCALE GENOMIC DNA]</scope>
    <source>
        <strain evidence="2">MPipKuh1</strain>
        <tissue evidence="2">Flight muscle</tissue>
    </source>
</reference>
<evidence type="ECO:0000313" key="3">
    <source>
        <dbReference type="Proteomes" id="UP000558488"/>
    </source>
</evidence>
<keyword evidence="3" id="KW-1185">Reference proteome</keyword>
<feature type="region of interest" description="Disordered" evidence="1">
    <location>
        <begin position="1"/>
        <end position="26"/>
    </location>
</feature>
<protein>
    <submittedName>
        <fullName evidence="2">Uncharacterized protein</fullName>
    </submittedName>
</protein>
<dbReference type="AlphaFoldDB" id="A0A7J7VBY2"/>
<feature type="compositionally biased region" description="Polar residues" evidence="1">
    <location>
        <begin position="11"/>
        <end position="26"/>
    </location>
</feature>
<feature type="compositionally biased region" description="Basic residues" evidence="1">
    <location>
        <begin position="1"/>
        <end position="10"/>
    </location>
</feature>
<gene>
    <name evidence="2" type="ORF">mPipKuh1_008529</name>
</gene>
<evidence type="ECO:0000256" key="1">
    <source>
        <dbReference type="SAM" id="MobiDB-lite"/>
    </source>
</evidence>
<comment type="caution">
    <text evidence="2">The sequence shown here is derived from an EMBL/GenBank/DDBJ whole genome shotgun (WGS) entry which is preliminary data.</text>
</comment>
<sequence length="122" mass="13466">MNVSKKHSRHQSTFASLPSSESTHNVRFSPSTALLSVLCQRRPLSSHYKSQRFRTGLCAHGKIRAFATDSCWPSKHLENSSTLKKVHFLNPRVYLLLKTSELFQRGSLCGNASLPSGPSGGP</sequence>
<accession>A0A7J7VBY2</accession>
<organism evidence="2 3">
    <name type="scientific">Pipistrellus kuhlii</name>
    <name type="common">Kuhl's pipistrelle</name>
    <dbReference type="NCBI Taxonomy" id="59472"/>
    <lineage>
        <taxon>Eukaryota</taxon>
        <taxon>Metazoa</taxon>
        <taxon>Chordata</taxon>
        <taxon>Craniata</taxon>
        <taxon>Vertebrata</taxon>
        <taxon>Euteleostomi</taxon>
        <taxon>Mammalia</taxon>
        <taxon>Eutheria</taxon>
        <taxon>Laurasiatheria</taxon>
        <taxon>Chiroptera</taxon>
        <taxon>Yangochiroptera</taxon>
        <taxon>Vespertilionidae</taxon>
        <taxon>Pipistrellus</taxon>
    </lineage>
</organism>